<proteinExistence type="inferred from homology"/>
<evidence type="ECO:0000256" key="3">
    <source>
        <dbReference type="ARBA" id="ARBA00030602"/>
    </source>
</evidence>
<dbReference type="PANTHER" id="PTHR31544">
    <property type="entry name" value="AIG2-LIKE PROTEIN D"/>
    <property type="match status" value="1"/>
</dbReference>
<dbReference type="Proteomes" id="UP001610563">
    <property type="component" value="Unassembled WGS sequence"/>
</dbReference>
<evidence type="ECO:0000313" key="6">
    <source>
        <dbReference type="Proteomes" id="UP001610563"/>
    </source>
</evidence>
<dbReference type="InterPro" id="IPR009288">
    <property type="entry name" value="AIG2-like_dom"/>
</dbReference>
<comment type="similarity">
    <text evidence="1">Belongs to the gamma-glutamylcyclotransferase family.</text>
</comment>
<evidence type="ECO:0000259" key="4">
    <source>
        <dbReference type="Pfam" id="PF06094"/>
    </source>
</evidence>
<reference evidence="5 6" key="1">
    <citation type="submission" date="2024-07" db="EMBL/GenBank/DDBJ databases">
        <title>Section-level genome sequencing and comparative genomics of Aspergillus sections Usti and Cavernicolus.</title>
        <authorList>
            <consortium name="Lawrence Berkeley National Laboratory"/>
            <person name="Nybo J.L."/>
            <person name="Vesth T.C."/>
            <person name="Theobald S."/>
            <person name="Frisvad J.C."/>
            <person name="Larsen T.O."/>
            <person name="Kjaerboelling I."/>
            <person name="Rothschild-Mancinelli K."/>
            <person name="Lyhne E.K."/>
            <person name="Kogle M.E."/>
            <person name="Barry K."/>
            <person name="Clum A."/>
            <person name="Na H."/>
            <person name="Ledsgaard L."/>
            <person name="Lin J."/>
            <person name="Lipzen A."/>
            <person name="Kuo A."/>
            <person name="Riley R."/>
            <person name="Mondo S."/>
            <person name="Labutti K."/>
            <person name="Haridas S."/>
            <person name="Pangalinan J."/>
            <person name="Salamov A.A."/>
            <person name="Simmons B.A."/>
            <person name="Magnuson J.K."/>
            <person name="Chen J."/>
            <person name="Drula E."/>
            <person name="Henrissat B."/>
            <person name="Wiebenga A."/>
            <person name="Lubbers R.J."/>
            <person name="Gomes A.C."/>
            <person name="Makela M.R."/>
            <person name="Stajich J."/>
            <person name="Grigoriev I.V."/>
            <person name="Mortensen U.H."/>
            <person name="De Vries R.P."/>
            <person name="Baker S.E."/>
            <person name="Andersen M.R."/>
        </authorList>
    </citation>
    <scope>NUCLEOTIDE SEQUENCE [LARGE SCALE GENOMIC DNA]</scope>
    <source>
        <strain evidence="5 6">CBS 209.92</strain>
    </source>
</reference>
<dbReference type="InterPro" id="IPR045038">
    <property type="entry name" value="AIG2-like"/>
</dbReference>
<keyword evidence="2" id="KW-0808">Transferase</keyword>
<evidence type="ECO:0000256" key="2">
    <source>
        <dbReference type="ARBA" id="ARBA00022679"/>
    </source>
</evidence>
<dbReference type="PANTHER" id="PTHR31544:SF2">
    <property type="entry name" value="AIG2-LIKE PROTEIN D"/>
    <property type="match status" value="1"/>
</dbReference>
<feature type="domain" description="Gamma-glutamylcyclotransferase AIG2-like" evidence="4">
    <location>
        <begin position="36"/>
        <end position="168"/>
    </location>
</feature>
<name>A0ABR4GEP1_9EURO</name>
<organism evidence="5 6">
    <name type="scientific">Aspergillus keveii</name>
    <dbReference type="NCBI Taxonomy" id="714993"/>
    <lineage>
        <taxon>Eukaryota</taxon>
        <taxon>Fungi</taxon>
        <taxon>Dikarya</taxon>
        <taxon>Ascomycota</taxon>
        <taxon>Pezizomycotina</taxon>
        <taxon>Eurotiomycetes</taxon>
        <taxon>Eurotiomycetidae</taxon>
        <taxon>Eurotiales</taxon>
        <taxon>Aspergillaceae</taxon>
        <taxon>Aspergillus</taxon>
        <taxon>Aspergillus subgen. Nidulantes</taxon>
    </lineage>
</organism>
<protein>
    <recommendedName>
        <fullName evidence="3">Putative gamma-glutamylcyclotransferase</fullName>
    </recommendedName>
</protein>
<dbReference type="SUPFAM" id="SSF110857">
    <property type="entry name" value="Gamma-glutamyl cyclotransferase-like"/>
    <property type="match status" value="1"/>
</dbReference>
<dbReference type="CDD" id="cd06661">
    <property type="entry name" value="GGCT_like"/>
    <property type="match status" value="1"/>
</dbReference>
<comment type="caution">
    <text evidence="5">The sequence shown here is derived from an EMBL/GenBank/DDBJ whole genome shotgun (WGS) entry which is preliminary data.</text>
</comment>
<dbReference type="Pfam" id="PF06094">
    <property type="entry name" value="GGACT"/>
    <property type="match status" value="1"/>
</dbReference>
<evidence type="ECO:0000256" key="1">
    <source>
        <dbReference type="ARBA" id="ARBA00008861"/>
    </source>
</evidence>
<dbReference type="InterPro" id="IPR036568">
    <property type="entry name" value="GGCT-like_sf"/>
</dbReference>
<gene>
    <name evidence="5" type="ORF">BJX66DRAFT_297367</name>
</gene>
<dbReference type="EMBL" id="JBFTWV010000018">
    <property type="protein sequence ID" value="KAL2797517.1"/>
    <property type="molecule type" value="Genomic_DNA"/>
</dbReference>
<dbReference type="Gene3D" id="3.10.490.10">
    <property type="entry name" value="Gamma-glutamyl cyclotransferase-like"/>
    <property type="match status" value="1"/>
</dbReference>
<evidence type="ECO:0000313" key="5">
    <source>
        <dbReference type="EMBL" id="KAL2797517.1"/>
    </source>
</evidence>
<dbReference type="InterPro" id="IPR013024">
    <property type="entry name" value="GGCT-like"/>
</dbReference>
<keyword evidence="6" id="KW-1185">Reference proteome</keyword>
<accession>A0ABR4GEP1</accession>
<sequence length="195" mass="22069">MQWKEGYPLDFKEALKTPSEAEISRLVSRSSQAPRFVYGPLMLPTVLKYFVSLPQHVKVDMVPATLRGFKLYKIAEGGLPTIVRSKEETSEVEGMLIFGLDDEQRNSIFELESGGGLTEFTAVQVQIYQEDVVGRYQVKDTRTVDAGTFIWSDHTTNMLTAVAASCWDLDDFLAGQFYENIVKIQKRSQELDDLD</sequence>